<evidence type="ECO:0000256" key="1">
    <source>
        <dbReference type="ARBA" id="ARBA00022448"/>
    </source>
</evidence>
<evidence type="ECO:0000259" key="5">
    <source>
        <dbReference type="PROSITE" id="PS50893"/>
    </source>
</evidence>
<dbReference type="PROSITE" id="PS00211">
    <property type="entry name" value="ABC_TRANSPORTER_1"/>
    <property type="match status" value="1"/>
</dbReference>
<evidence type="ECO:0000313" key="6">
    <source>
        <dbReference type="EMBL" id="QSR86662.1"/>
    </source>
</evidence>
<dbReference type="RefSeq" id="WP_206846583.1">
    <property type="nucleotide sequence ID" value="NZ_CP065956.1"/>
</dbReference>
<feature type="domain" description="ABC transporter" evidence="5">
    <location>
        <begin position="85"/>
        <end position="317"/>
    </location>
</feature>
<dbReference type="PANTHER" id="PTHR45772:SF10">
    <property type="entry name" value="LIPOPOLYSACCHARIDE EXPORT SYSTEM ATP-BINDING PROTEIN LPTB"/>
    <property type="match status" value="1"/>
</dbReference>
<accession>A0ABX7PUJ6</accession>
<sequence length="321" mass="35487">MNTKFNGGGSSSSELSGKNGREPDPVPFRSSLSEALKNFKQKTQLPARSFSSSSSSSFQLPSPTSTKQLISKGPPPKEPTKEALIRSVQLVKEYGGRKVVNGIDLVVNRGEIVGLLGPNGAGKTTTFYMLVGLVMPTKGKVYLDNEDVTTMPMYKRARKGLGYLPQEDSVFRKLTVEENLMAILEFLDISKEERLRRLETLIHDFGLEKVKKTLAMSLSGGEKRRLSIARALTTSPSILLLDEPFSGVDPLAVYDLQQLVLSLKERGVSVLITDHNVRETLSIVDRAYLIYEGKVMSHGTSEFLINDPVTRELYLGPRFSM</sequence>
<feature type="compositionally biased region" description="Low complexity" evidence="4">
    <location>
        <begin position="49"/>
        <end position="58"/>
    </location>
</feature>
<dbReference type="InterPro" id="IPR027417">
    <property type="entry name" value="P-loop_NTPase"/>
</dbReference>
<evidence type="ECO:0000313" key="7">
    <source>
        <dbReference type="Proteomes" id="UP000663088"/>
    </source>
</evidence>
<feature type="region of interest" description="Disordered" evidence="4">
    <location>
        <begin position="1"/>
        <end position="31"/>
    </location>
</feature>
<dbReference type="PANTHER" id="PTHR45772">
    <property type="entry name" value="CONSERVED COMPONENT OF ABC TRANSPORTER FOR NATURAL AMINO ACIDS-RELATED"/>
    <property type="match status" value="1"/>
</dbReference>
<dbReference type="EMBL" id="CP065956">
    <property type="protein sequence ID" value="QSR86662.1"/>
    <property type="molecule type" value="Genomic_DNA"/>
</dbReference>
<dbReference type="Gene3D" id="3.40.50.300">
    <property type="entry name" value="P-loop containing nucleotide triphosphate hydrolases"/>
    <property type="match status" value="1"/>
</dbReference>
<dbReference type="InterPro" id="IPR051120">
    <property type="entry name" value="ABC_AA/LPS_Transport"/>
</dbReference>
<keyword evidence="3 6" id="KW-0067">ATP-binding</keyword>
<gene>
    <name evidence="6" type="primary">lptB</name>
    <name evidence="6" type="ORF">EM20IM_09315</name>
</gene>
<protein>
    <submittedName>
        <fullName evidence="6">LPS export ABC transporter ATP-binding protein</fullName>
    </submittedName>
</protein>
<dbReference type="SMART" id="SM00382">
    <property type="entry name" value="AAA"/>
    <property type="match status" value="1"/>
</dbReference>
<proteinExistence type="predicted"/>
<dbReference type="InterPro" id="IPR003593">
    <property type="entry name" value="AAA+_ATPase"/>
</dbReference>
<dbReference type="Proteomes" id="UP000663088">
    <property type="component" value="Chromosome"/>
</dbReference>
<keyword evidence="1" id="KW-0813">Transport</keyword>
<reference evidence="6 7" key="1">
    <citation type="submission" date="2020-12" db="EMBL/GenBank/DDBJ databases">
        <authorList>
            <person name="Awala S.I."/>
            <person name="Gwak J.-H."/>
            <person name="Kim S.-J."/>
            <person name="Rhee S.-K."/>
        </authorList>
    </citation>
    <scope>NUCLEOTIDE SEQUENCE [LARGE SCALE GENOMIC DNA]</scope>
    <source>
        <strain evidence="6 7">IT5</strain>
    </source>
</reference>
<dbReference type="SUPFAM" id="SSF52540">
    <property type="entry name" value="P-loop containing nucleoside triphosphate hydrolases"/>
    <property type="match status" value="1"/>
</dbReference>
<dbReference type="Pfam" id="PF00005">
    <property type="entry name" value="ABC_tran"/>
    <property type="match status" value="1"/>
</dbReference>
<dbReference type="InterPro" id="IPR030921">
    <property type="entry name" value="LPS_export_LptB"/>
</dbReference>
<dbReference type="InterPro" id="IPR017871">
    <property type="entry name" value="ABC_transporter-like_CS"/>
</dbReference>
<feature type="compositionally biased region" description="Polar residues" evidence="4">
    <location>
        <begin position="59"/>
        <end position="69"/>
    </location>
</feature>
<dbReference type="CDD" id="cd03218">
    <property type="entry name" value="ABC_YhbG"/>
    <property type="match status" value="1"/>
</dbReference>
<organism evidence="6 7">
    <name type="scientific">Candidatus Methylacidiphilum infernorum</name>
    <dbReference type="NCBI Taxonomy" id="511746"/>
    <lineage>
        <taxon>Bacteria</taxon>
        <taxon>Pseudomonadati</taxon>
        <taxon>Verrucomicrobiota</taxon>
        <taxon>Methylacidiphilae</taxon>
        <taxon>Methylacidiphilales</taxon>
        <taxon>Methylacidiphilaceae</taxon>
        <taxon>Methylacidiphilum (ex Ratnadevi et al. 2023)</taxon>
    </lineage>
</organism>
<name>A0ABX7PUJ6_9BACT</name>
<evidence type="ECO:0000256" key="4">
    <source>
        <dbReference type="SAM" id="MobiDB-lite"/>
    </source>
</evidence>
<keyword evidence="2" id="KW-0547">Nucleotide-binding</keyword>
<dbReference type="NCBIfam" id="TIGR04406">
    <property type="entry name" value="LPS_export_lptB"/>
    <property type="match status" value="1"/>
</dbReference>
<evidence type="ECO:0000256" key="3">
    <source>
        <dbReference type="ARBA" id="ARBA00022840"/>
    </source>
</evidence>
<keyword evidence="7" id="KW-1185">Reference proteome</keyword>
<dbReference type="GO" id="GO:0005524">
    <property type="term" value="F:ATP binding"/>
    <property type="evidence" value="ECO:0007669"/>
    <property type="project" value="UniProtKB-KW"/>
</dbReference>
<feature type="region of interest" description="Disordered" evidence="4">
    <location>
        <begin position="43"/>
        <end position="80"/>
    </location>
</feature>
<dbReference type="InterPro" id="IPR003439">
    <property type="entry name" value="ABC_transporter-like_ATP-bd"/>
</dbReference>
<feature type="compositionally biased region" description="Gly residues" evidence="4">
    <location>
        <begin position="1"/>
        <end position="10"/>
    </location>
</feature>
<evidence type="ECO:0000256" key="2">
    <source>
        <dbReference type="ARBA" id="ARBA00022741"/>
    </source>
</evidence>
<dbReference type="PROSITE" id="PS50893">
    <property type="entry name" value="ABC_TRANSPORTER_2"/>
    <property type="match status" value="1"/>
</dbReference>